<keyword evidence="2" id="KW-0134">Cell wall</keyword>
<proteinExistence type="predicted"/>
<dbReference type="Pfam" id="PF00746">
    <property type="entry name" value="Gram_pos_anchor"/>
    <property type="match status" value="1"/>
</dbReference>
<sequence length="38" mass="4140">MNALPETGENDSTYATTIFGGLSLILGTTLLAKRRREQ</sequence>
<organism evidence="8 9">
    <name type="scientific">Staphylococcus simiae CCM 7213 = CCUG 51256</name>
    <dbReference type="NCBI Taxonomy" id="911238"/>
    <lineage>
        <taxon>Bacteria</taxon>
        <taxon>Bacillati</taxon>
        <taxon>Bacillota</taxon>
        <taxon>Bacilli</taxon>
        <taxon>Bacillales</taxon>
        <taxon>Staphylococcaceae</taxon>
        <taxon>Staphylococcus</taxon>
    </lineage>
</organism>
<feature type="domain" description="Gram-positive cocci surface proteins LPxTG" evidence="7">
    <location>
        <begin position="4"/>
        <end position="38"/>
    </location>
</feature>
<accession>G5JJ73</accession>
<dbReference type="PROSITE" id="PS50847">
    <property type="entry name" value="GRAM_POS_ANCHORING"/>
    <property type="match status" value="1"/>
</dbReference>
<dbReference type="Proteomes" id="UP000005413">
    <property type="component" value="Unassembled WGS sequence"/>
</dbReference>
<evidence type="ECO:0000256" key="2">
    <source>
        <dbReference type="ARBA" id="ARBA00022512"/>
    </source>
</evidence>
<evidence type="ECO:0000256" key="5">
    <source>
        <dbReference type="ARBA" id="ARBA00023088"/>
    </source>
</evidence>
<name>G5JJ73_9STAP</name>
<evidence type="ECO:0000313" key="8">
    <source>
        <dbReference type="EMBL" id="EHJ07761.1"/>
    </source>
</evidence>
<gene>
    <name evidence="8" type="ORF">SS7213T_07612</name>
</gene>
<evidence type="ECO:0000259" key="7">
    <source>
        <dbReference type="PROSITE" id="PS50847"/>
    </source>
</evidence>
<reference evidence="8 9" key="1">
    <citation type="journal article" date="2012" name="BMC Genomics">
        <title>Comparative genomic analysis of the genus Staphylococcus including Staphylococcus aureus and its newly described sister species Staphylococcus simiae.</title>
        <authorList>
            <person name="Suzuki H."/>
            <person name="Lefebure T."/>
            <person name="Pavinski Bitar P."/>
            <person name="Stanhope M.J."/>
        </authorList>
    </citation>
    <scope>NUCLEOTIDE SEQUENCE [LARGE SCALE GENOMIC DNA]</scope>
    <source>
        <strain evidence="8 9">CCM 7213</strain>
    </source>
</reference>
<dbReference type="PATRIC" id="fig|911238.3.peg.1313"/>
<dbReference type="RefSeq" id="WP_002464227.1">
    <property type="nucleotide sequence ID" value="NZ_AEUN01000434.1"/>
</dbReference>
<comment type="subcellular location">
    <subcellularLocation>
        <location evidence="1">Secreted</location>
        <location evidence="1">Cell wall</location>
        <topology evidence="1">Peptidoglycan-anchor</topology>
    </subcellularLocation>
</comment>
<dbReference type="InterPro" id="IPR019931">
    <property type="entry name" value="LPXTG_anchor"/>
</dbReference>
<keyword evidence="4" id="KW-0732">Signal</keyword>
<evidence type="ECO:0000313" key="9">
    <source>
        <dbReference type="Proteomes" id="UP000005413"/>
    </source>
</evidence>
<evidence type="ECO:0000256" key="3">
    <source>
        <dbReference type="ARBA" id="ARBA00022525"/>
    </source>
</evidence>
<evidence type="ECO:0000256" key="6">
    <source>
        <dbReference type="SAM" id="Phobius"/>
    </source>
</evidence>
<keyword evidence="5" id="KW-0572">Peptidoglycan-anchor</keyword>
<protein>
    <recommendedName>
        <fullName evidence="7">Gram-positive cocci surface proteins LPxTG domain-containing protein</fullName>
    </recommendedName>
</protein>
<evidence type="ECO:0000256" key="4">
    <source>
        <dbReference type="ARBA" id="ARBA00022729"/>
    </source>
</evidence>
<keyword evidence="3" id="KW-0964">Secreted</keyword>
<comment type="caution">
    <text evidence="8">The sequence shown here is derived from an EMBL/GenBank/DDBJ whole genome shotgun (WGS) entry which is preliminary data.</text>
</comment>
<keyword evidence="6" id="KW-0812">Transmembrane</keyword>
<keyword evidence="6" id="KW-1133">Transmembrane helix</keyword>
<feature type="transmembrane region" description="Helical" evidence="6">
    <location>
        <begin position="12"/>
        <end position="32"/>
    </location>
</feature>
<keyword evidence="6" id="KW-0472">Membrane</keyword>
<evidence type="ECO:0000256" key="1">
    <source>
        <dbReference type="ARBA" id="ARBA00004168"/>
    </source>
</evidence>
<keyword evidence="9" id="KW-1185">Reference proteome</keyword>
<dbReference type="EMBL" id="AEUN01000434">
    <property type="protein sequence ID" value="EHJ07761.1"/>
    <property type="molecule type" value="Genomic_DNA"/>
</dbReference>
<dbReference type="AlphaFoldDB" id="G5JJ73"/>
<dbReference type="NCBIfam" id="TIGR01167">
    <property type="entry name" value="LPXTG_anchor"/>
    <property type="match status" value="1"/>
</dbReference>